<reference evidence="1" key="1">
    <citation type="journal article" date="2023" name="Mol. Phylogenet. Evol.">
        <title>Genome-scale phylogeny and comparative genomics of the fungal order Sordariales.</title>
        <authorList>
            <person name="Hensen N."/>
            <person name="Bonometti L."/>
            <person name="Westerberg I."/>
            <person name="Brannstrom I.O."/>
            <person name="Guillou S."/>
            <person name="Cros-Aarteil S."/>
            <person name="Calhoun S."/>
            <person name="Haridas S."/>
            <person name="Kuo A."/>
            <person name="Mondo S."/>
            <person name="Pangilinan J."/>
            <person name="Riley R."/>
            <person name="LaButti K."/>
            <person name="Andreopoulos B."/>
            <person name="Lipzen A."/>
            <person name="Chen C."/>
            <person name="Yan M."/>
            <person name="Daum C."/>
            <person name="Ng V."/>
            <person name="Clum A."/>
            <person name="Steindorff A."/>
            <person name="Ohm R.A."/>
            <person name="Martin F."/>
            <person name="Silar P."/>
            <person name="Natvig D.O."/>
            <person name="Lalanne C."/>
            <person name="Gautier V."/>
            <person name="Ament-Velasquez S.L."/>
            <person name="Kruys A."/>
            <person name="Hutchinson M.I."/>
            <person name="Powell A.J."/>
            <person name="Barry K."/>
            <person name="Miller A.N."/>
            <person name="Grigoriev I.V."/>
            <person name="Debuchy R."/>
            <person name="Gladieux P."/>
            <person name="Hiltunen Thoren M."/>
            <person name="Johannesson H."/>
        </authorList>
    </citation>
    <scope>NUCLEOTIDE SEQUENCE</scope>
    <source>
        <strain evidence="1">PSN293</strain>
    </source>
</reference>
<organism evidence="1 2">
    <name type="scientific">Rhypophila decipiens</name>
    <dbReference type="NCBI Taxonomy" id="261697"/>
    <lineage>
        <taxon>Eukaryota</taxon>
        <taxon>Fungi</taxon>
        <taxon>Dikarya</taxon>
        <taxon>Ascomycota</taxon>
        <taxon>Pezizomycotina</taxon>
        <taxon>Sordariomycetes</taxon>
        <taxon>Sordariomycetidae</taxon>
        <taxon>Sordariales</taxon>
        <taxon>Naviculisporaceae</taxon>
        <taxon>Rhypophila</taxon>
    </lineage>
</organism>
<proteinExistence type="predicted"/>
<sequence length="75" mass="8343">MTASLITFELEGFCCSLSFLLFFVFSLAASSFPLGVLLNLGTDTDGFCTCNLVFWRCLTAHRRTSVCLHSPNRLE</sequence>
<name>A0AAN6YLF9_9PEZI</name>
<reference evidence="1" key="2">
    <citation type="submission" date="2023-05" db="EMBL/GenBank/DDBJ databases">
        <authorList>
            <consortium name="Lawrence Berkeley National Laboratory"/>
            <person name="Steindorff A."/>
            <person name="Hensen N."/>
            <person name="Bonometti L."/>
            <person name="Westerberg I."/>
            <person name="Brannstrom I.O."/>
            <person name="Guillou S."/>
            <person name="Cros-Aarteil S."/>
            <person name="Calhoun S."/>
            <person name="Haridas S."/>
            <person name="Kuo A."/>
            <person name="Mondo S."/>
            <person name="Pangilinan J."/>
            <person name="Riley R."/>
            <person name="Labutti K."/>
            <person name="Andreopoulos B."/>
            <person name="Lipzen A."/>
            <person name="Chen C."/>
            <person name="Yanf M."/>
            <person name="Daum C."/>
            <person name="Ng V."/>
            <person name="Clum A."/>
            <person name="Ohm R."/>
            <person name="Martin F."/>
            <person name="Silar P."/>
            <person name="Natvig D."/>
            <person name="Lalanne C."/>
            <person name="Gautier V."/>
            <person name="Ament-Velasquez S.L."/>
            <person name="Kruys A."/>
            <person name="Hutchinson M.I."/>
            <person name="Powell A.J."/>
            <person name="Barry K."/>
            <person name="Miller A.N."/>
            <person name="Grigoriev I.V."/>
            <person name="Debuchy R."/>
            <person name="Gladieux P."/>
            <person name="Thoren M.H."/>
            <person name="Johannesson H."/>
        </authorList>
    </citation>
    <scope>NUCLEOTIDE SEQUENCE</scope>
    <source>
        <strain evidence="1">PSN293</strain>
    </source>
</reference>
<accession>A0AAN6YLF9</accession>
<dbReference type="EMBL" id="MU858051">
    <property type="protein sequence ID" value="KAK4218852.1"/>
    <property type="molecule type" value="Genomic_DNA"/>
</dbReference>
<dbReference type="Proteomes" id="UP001301769">
    <property type="component" value="Unassembled WGS sequence"/>
</dbReference>
<comment type="caution">
    <text evidence="1">The sequence shown here is derived from an EMBL/GenBank/DDBJ whole genome shotgun (WGS) entry which is preliminary data.</text>
</comment>
<gene>
    <name evidence="1" type="ORF">QBC37DRAFT_179552</name>
</gene>
<protein>
    <submittedName>
        <fullName evidence="1">Uncharacterized protein</fullName>
    </submittedName>
</protein>
<evidence type="ECO:0000313" key="2">
    <source>
        <dbReference type="Proteomes" id="UP001301769"/>
    </source>
</evidence>
<dbReference type="AlphaFoldDB" id="A0AAN6YLF9"/>
<evidence type="ECO:0000313" key="1">
    <source>
        <dbReference type="EMBL" id="KAK4218852.1"/>
    </source>
</evidence>
<keyword evidence="2" id="KW-1185">Reference proteome</keyword>